<feature type="region of interest" description="Disordered" evidence="1">
    <location>
        <begin position="394"/>
        <end position="580"/>
    </location>
</feature>
<feature type="compositionally biased region" description="Gly residues" evidence="1">
    <location>
        <begin position="527"/>
        <end position="536"/>
    </location>
</feature>
<feature type="compositionally biased region" description="Polar residues" evidence="1">
    <location>
        <begin position="155"/>
        <end position="166"/>
    </location>
</feature>
<reference evidence="2 3" key="1">
    <citation type="journal article" date="2015" name="Front. Microbiol.">
        <title>Genome sequence of the plant growth promoting endophytic yeast Rhodotorula graminis WP1.</title>
        <authorList>
            <person name="Firrincieli A."/>
            <person name="Otillar R."/>
            <person name="Salamov A."/>
            <person name="Schmutz J."/>
            <person name="Khan Z."/>
            <person name="Redman R.S."/>
            <person name="Fleck N.D."/>
            <person name="Lindquist E."/>
            <person name="Grigoriev I.V."/>
            <person name="Doty S.L."/>
        </authorList>
    </citation>
    <scope>NUCLEOTIDE SEQUENCE [LARGE SCALE GENOMIC DNA]</scope>
    <source>
        <strain evidence="2 3">WP1</strain>
    </source>
</reference>
<feature type="compositionally biased region" description="Pro residues" evidence="1">
    <location>
        <begin position="429"/>
        <end position="441"/>
    </location>
</feature>
<feature type="compositionally biased region" description="Low complexity" evidence="1">
    <location>
        <begin position="199"/>
        <end position="211"/>
    </location>
</feature>
<organism evidence="2 3">
    <name type="scientific">Rhodotorula graminis (strain WP1)</name>
    <dbReference type="NCBI Taxonomy" id="578459"/>
    <lineage>
        <taxon>Eukaryota</taxon>
        <taxon>Fungi</taxon>
        <taxon>Dikarya</taxon>
        <taxon>Basidiomycota</taxon>
        <taxon>Pucciniomycotina</taxon>
        <taxon>Microbotryomycetes</taxon>
        <taxon>Sporidiobolales</taxon>
        <taxon>Sporidiobolaceae</taxon>
        <taxon>Rhodotorula</taxon>
    </lineage>
</organism>
<feature type="region of interest" description="Disordered" evidence="1">
    <location>
        <begin position="1"/>
        <end position="33"/>
    </location>
</feature>
<dbReference type="OMA" id="WGGTSCH"/>
<dbReference type="Proteomes" id="UP000053890">
    <property type="component" value="Unassembled WGS sequence"/>
</dbReference>
<dbReference type="OrthoDB" id="5595612at2759"/>
<gene>
    <name evidence="2" type="ORF">RHOBADRAFT_56028</name>
</gene>
<dbReference type="STRING" id="578459.A0A0P9GXP1"/>
<dbReference type="GeneID" id="28978592"/>
<accession>A0A0P9GXP1</accession>
<feature type="compositionally biased region" description="Low complexity" evidence="1">
    <location>
        <begin position="516"/>
        <end position="526"/>
    </location>
</feature>
<keyword evidence="3" id="KW-1185">Reference proteome</keyword>
<feature type="compositionally biased region" description="Low complexity" evidence="1">
    <location>
        <begin position="282"/>
        <end position="331"/>
    </location>
</feature>
<feature type="compositionally biased region" description="Pro residues" evidence="1">
    <location>
        <begin position="272"/>
        <end position="281"/>
    </location>
</feature>
<name>A0A0P9GXP1_RHOGW</name>
<evidence type="ECO:0000313" key="2">
    <source>
        <dbReference type="EMBL" id="KPV72209.1"/>
    </source>
</evidence>
<feature type="compositionally biased region" description="Low complexity" evidence="1">
    <location>
        <begin position="121"/>
        <end position="136"/>
    </location>
</feature>
<feature type="compositionally biased region" description="Polar residues" evidence="1">
    <location>
        <begin position="349"/>
        <end position="358"/>
    </location>
</feature>
<evidence type="ECO:0000256" key="1">
    <source>
        <dbReference type="SAM" id="MobiDB-lite"/>
    </source>
</evidence>
<feature type="region of interest" description="Disordered" evidence="1">
    <location>
        <begin position="55"/>
        <end position="378"/>
    </location>
</feature>
<feature type="compositionally biased region" description="Basic and acidic residues" evidence="1">
    <location>
        <begin position="259"/>
        <end position="268"/>
    </location>
</feature>
<protein>
    <submittedName>
        <fullName evidence="2">Uncharacterized protein</fullName>
    </submittedName>
</protein>
<dbReference type="AlphaFoldDB" id="A0A0P9GXP1"/>
<feature type="compositionally biased region" description="Low complexity" evidence="1">
    <location>
        <begin position="219"/>
        <end position="230"/>
    </location>
</feature>
<sequence length="1206" mass="124315">MPHERTDTLSLHSFDDLDGTATDGGRSPSATSFDHDGVAVLHAARLTRVQSVGLLVPGPSDLHASTSTAPDSLVDPDMSHLGRASTAARPAGSSTSSTSRRASSSGVAWPSRDGPASRADLAGLGLPTPPSSSSSGDPFERAFSLGVGPTAPARSRSSVLGSVSATRQEDDTSSSFGSGRPSSMAYLDTTMPFEAAARSPPSSMLSGSSVASHRDVTRPRPASRSSRTSFPAPPGRPLSQHIIVDFPAVPPRSYSPDVPRPRSADEHAATAPRPPLLPSPPRSTLALRRSAHHLPPLLPSSSTSSPARHLSIPSPAALTPSSSPDSPASPSQIPFITRSNDGFYRLPVTPSSATSHSVGRTRRERQSTSDLAFPLPPVPDSATHLLVLEGAGDSSRWPASQYRPSSSSAVALSGGGPTPSPTTRSSLPTSPPPTSPPPPLPDFVSLFLDGPPRDDSASSSASSSLDSEHEAHARTRYPPAPSPAAAPHRQSHARAQDSLSSAVPGPSHRLSLRQRAVGAPGEVEPGGAEGGRGGGGARDRLDAWLRGVAPARPPSGSVREKEREGTSSGAGGGAGSGRVRWAERAAPGWSLRSDPARWAGERAQDSGRSRVRAAWHSRRVRFGTALALVVVLLLVVGLAVGLSRRAPVVAAPAACNCEHGGSARTTSDGGCYCACSSAWGGTSCHLNATCVGGVRAPVAQGLLDVAEAASALWEPKVDSARLGELLEAYFVPSSSSSSCQAQLALLVLPNLPSSTFPSRLAWAESALVHTLALTESNSTLSQLRTFASALSFAPFGDAPASKPNSNYQVIAGGWTWDFAFLRRSATGDWASVVKPSSDSSVRLAAAPGALAALDRLAPVAAAASAQRSKALEHYWATVLRREPDELQAFREAVQRAEVVVPLDAAASVGGGASMVDVAQAQSGAASFPPAVGCWAGLSETVVERVNAVEVEVFGLSAVSSSQSLDSSCLNRPLYGVLNLLKLRLPFPSSDKRSSLPQQSLVLKSSAVTDRVTVHASELLAAGPLAAAPTSPSLPVTPERFGLLSRLDHVLLDLLNTVSTAIANDLVDYVLSSPSGPPSPSTCPSLLDNSLPLLEVQLWGGLQYDDADLARSSLVAGSASSSSAAATSLFFGSSAGDAWRSWALSNTQHASLSRVEWADAAERGDVVVDQGRGGTAFEGVWARAASGSLKTSATVWTALQGAGLVAG</sequence>
<feature type="compositionally biased region" description="Low complexity" evidence="1">
    <location>
        <begin position="173"/>
        <end position="183"/>
    </location>
</feature>
<evidence type="ECO:0000313" key="3">
    <source>
        <dbReference type="Proteomes" id="UP000053890"/>
    </source>
</evidence>
<proteinExistence type="predicted"/>
<dbReference type="RefSeq" id="XP_018268258.1">
    <property type="nucleotide sequence ID" value="XM_018418144.1"/>
</dbReference>
<feature type="compositionally biased region" description="Low complexity" evidence="1">
    <location>
        <begin position="82"/>
        <end position="106"/>
    </location>
</feature>
<dbReference type="EMBL" id="KQ474088">
    <property type="protein sequence ID" value="KPV72209.1"/>
    <property type="molecule type" value="Genomic_DNA"/>
</dbReference>